<keyword evidence="1" id="KW-0732">Signal</keyword>
<dbReference type="Gene3D" id="2.60.120.200">
    <property type="match status" value="1"/>
</dbReference>
<dbReference type="SUPFAM" id="SSF49899">
    <property type="entry name" value="Concanavalin A-like lectins/glucanases"/>
    <property type="match status" value="1"/>
</dbReference>
<feature type="signal peptide" evidence="1">
    <location>
        <begin position="1"/>
        <end position="23"/>
    </location>
</feature>
<evidence type="ECO:0000313" key="4">
    <source>
        <dbReference type="Proteomes" id="UP000886822"/>
    </source>
</evidence>
<dbReference type="Pfam" id="PF18483">
    <property type="entry name" value="Lectin_L-type_dom"/>
    <property type="match status" value="1"/>
</dbReference>
<comment type="caution">
    <text evidence="3">The sequence shown here is derived from an EMBL/GenBank/DDBJ whole genome shotgun (WGS) entry which is preliminary data.</text>
</comment>
<dbReference type="InterPro" id="IPR013320">
    <property type="entry name" value="ConA-like_dom_sf"/>
</dbReference>
<dbReference type="AlphaFoldDB" id="A0A9D1QSA3"/>
<proteinExistence type="predicted"/>
<protein>
    <submittedName>
        <fullName evidence="3">WxL domain-containing protein</fullName>
    </submittedName>
</protein>
<dbReference type="Proteomes" id="UP000886822">
    <property type="component" value="Unassembled WGS sequence"/>
</dbReference>
<dbReference type="InterPro" id="IPR027994">
    <property type="entry name" value="WxL_dom"/>
</dbReference>
<accession>A0A9D1QSA3</accession>
<dbReference type="Pfam" id="PF13731">
    <property type="entry name" value="WxL"/>
    <property type="match status" value="1"/>
</dbReference>
<reference evidence="3" key="1">
    <citation type="journal article" date="2021" name="PeerJ">
        <title>Extensive microbial diversity within the chicken gut microbiome revealed by metagenomics and culture.</title>
        <authorList>
            <person name="Gilroy R."/>
            <person name="Ravi A."/>
            <person name="Getino M."/>
            <person name="Pursley I."/>
            <person name="Horton D.L."/>
            <person name="Alikhan N.F."/>
            <person name="Baker D."/>
            <person name="Gharbi K."/>
            <person name="Hall N."/>
            <person name="Watson M."/>
            <person name="Adriaenssens E.M."/>
            <person name="Foster-Nyarko E."/>
            <person name="Jarju S."/>
            <person name="Secka A."/>
            <person name="Antonio M."/>
            <person name="Oren A."/>
            <person name="Chaudhuri R.R."/>
            <person name="La Ragione R."/>
            <person name="Hildebrand F."/>
            <person name="Pallen M.J."/>
        </authorList>
    </citation>
    <scope>NUCLEOTIDE SEQUENCE</scope>
    <source>
        <strain evidence="3">CHK173-259</strain>
    </source>
</reference>
<evidence type="ECO:0000259" key="2">
    <source>
        <dbReference type="Pfam" id="PF13731"/>
    </source>
</evidence>
<reference evidence="3" key="2">
    <citation type="submission" date="2021-04" db="EMBL/GenBank/DDBJ databases">
        <authorList>
            <person name="Gilroy R."/>
        </authorList>
    </citation>
    <scope>NUCLEOTIDE SEQUENCE</scope>
    <source>
        <strain evidence="3">CHK173-259</strain>
    </source>
</reference>
<dbReference type="EMBL" id="DXGJ01000033">
    <property type="protein sequence ID" value="HIW71889.1"/>
    <property type="molecule type" value="Genomic_DNA"/>
</dbReference>
<gene>
    <name evidence="3" type="ORF">H9875_04600</name>
</gene>
<sequence>MRLKGWLVTLMMLGGLGFGGVTAQADADYDSALKSAPQGIALDQIFTPGETDNNKATVVDTTNPDITGTQAVMVTNATNQFGTIWSTDENAFELDKDETVSMWIYFGNRGKKAADGMAFVLQNDERGLAATPNFAKKISGETLGVWGVDTDNKQSDAYEVAKLAIQNSWALEFDTHLNTSNSYSNAGDADSFDIGYTGPHIASNYPGEGQSYQMEEKRSGVFPLYTYRYFATLNHKGVIQGNDYTMLANGAWHHVTLDWSAANKEMTYTFDDRDPETGLDATGTSQTVTVDPAIVDPENTGKVRWGFTGATGSDYANNLVIFEGVPGLVDVTSETKLTDLTTGKEIAEGEAIRGTNEVQLDYLLTYKGGKQSWKDVVAKLNLPDEVTFDKAQVTYANGEQDTIDVNQISDQKLTYQLKQELSKDNSTARIRLTGTASDKKDVTEVPSEVSTFSAVNGVTSPDTPRFIINPKLDIDLLRISSAKVTINAGETTTIQGQVFVPEGITLTNKDLTVHPSINGKAKPSYTIVDDDDSSGKVLYTPTAKDLKAGTNKVELYVTDIYGNESDTISVDVTVLGGLTFGDVADKSSFVATQLTGASQNVKRTNDWQVKVSDTRQAGSTWQLQVAADGFRDQDGQQLDGSLVYRNGSDRTTITSTPMTISNGVSSDDDDEFDVIDDWDDTTGLELDLKGTAVSGEYSTNITWTLSDTPS</sequence>
<evidence type="ECO:0000256" key="1">
    <source>
        <dbReference type="SAM" id="SignalP"/>
    </source>
</evidence>
<evidence type="ECO:0000313" key="3">
    <source>
        <dbReference type="EMBL" id="HIW71889.1"/>
    </source>
</evidence>
<feature type="domain" description="WxL" evidence="2">
    <location>
        <begin position="577"/>
        <end position="709"/>
    </location>
</feature>
<name>A0A9D1QSA3_9LACO</name>
<organism evidence="3 4">
    <name type="scientific">Candidatus Levilactobacillus faecigallinarum</name>
    <dbReference type="NCBI Taxonomy" id="2838638"/>
    <lineage>
        <taxon>Bacteria</taxon>
        <taxon>Bacillati</taxon>
        <taxon>Bacillota</taxon>
        <taxon>Bacilli</taxon>
        <taxon>Lactobacillales</taxon>
        <taxon>Lactobacillaceae</taxon>
        <taxon>Levilactobacillus</taxon>
    </lineage>
</organism>
<feature type="chain" id="PRO_5039483328" evidence="1">
    <location>
        <begin position="24"/>
        <end position="710"/>
    </location>
</feature>